<name>A0A8S5SKV6_9CAUD</name>
<accession>A0A8S5SKV6</accession>
<evidence type="ECO:0000313" key="1">
    <source>
        <dbReference type="EMBL" id="DAF51700.1"/>
    </source>
</evidence>
<protein>
    <submittedName>
        <fullName evidence="1">Uncharacterized protein</fullName>
    </submittedName>
</protein>
<proteinExistence type="predicted"/>
<sequence length="133" mass="15620">MANPNFSSKILIRKLEDNSIVVFYDKHSIYVKSQMGILVFHRWFAPKGYYTKNFKPFSEIAKRKKHLTIKRLLDAGLKYGVSYAMGTKIPKPKSDNQEINFISEKGAWTRRLTMDYYSEKEKQDILRKIGYGD</sequence>
<reference evidence="1" key="1">
    <citation type="journal article" date="2021" name="Proc. Natl. Acad. Sci. U.S.A.">
        <title>A Catalog of Tens of Thousands of Viruses from Human Metagenomes Reveals Hidden Associations with Chronic Diseases.</title>
        <authorList>
            <person name="Tisza M.J."/>
            <person name="Buck C.B."/>
        </authorList>
    </citation>
    <scope>NUCLEOTIDE SEQUENCE</scope>
    <source>
        <strain evidence="1">CtgEf1</strain>
    </source>
</reference>
<organism evidence="1">
    <name type="scientific">Myoviridae sp. ctgEf1</name>
    <dbReference type="NCBI Taxonomy" id="2827699"/>
    <lineage>
        <taxon>Viruses</taxon>
        <taxon>Duplodnaviria</taxon>
        <taxon>Heunggongvirae</taxon>
        <taxon>Uroviricota</taxon>
        <taxon>Caudoviricetes</taxon>
    </lineage>
</organism>
<dbReference type="EMBL" id="BK032620">
    <property type="protein sequence ID" value="DAF51700.1"/>
    <property type="molecule type" value="Genomic_DNA"/>
</dbReference>